<dbReference type="Proteomes" id="UP001188597">
    <property type="component" value="Unassembled WGS sequence"/>
</dbReference>
<sequence>MDVKSAFLNGFLDEEVYIEQPEVYVIRGHEDKILRLKKALYGLKQAPTAWNSRINKFFQERGFKKCPHEHALYVKVNGKSDTLIVCLYVNDLIFTGNYVKMFDDFKKEMAKELEMTDIGLMSYYLGIEVKQRDDGIFISQEVYAKEVLKGFNMENCNPIRVSIAGVSSVIGTIAHGAARAMFSLISICVELVGIMVVLPTIVASAAATATTSVGMTTTTAVREMSTTMMRMMTTKTRKRFSENVRRLVLGANMMNTERAICDAFPNKMVVQGNVFHSRVKDWICTKIGGTSVVTE</sequence>
<protein>
    <recommendedName>
        <fullName evidence="1">Reverse transcriptase Ty1/copia-type domain-containing protein</fullName>
    </recommendedName>
</protein>
<organism evidence="2 3">
    <name type="scientific">Escallonia herrerae</name>
    <dbReference type="NCBI Taxonomy" id="1293975"/>
    <lineage>
        <taxon>Eukaryota</taxon>
        <taxon>Viridiplantae</taxon>
        <taxon>Streptophyta</taxon>
        <taxon>Embryophyta</taxon>
        <taxon>Tracheophyta</taxon>
        <taxon>Spermatophyta</taxon>
        <taxon>Magnoliopsida</taxon>
        <taxon>eudicotyledons</taxon>
        <taxon>Gunneridae</taxon>
        <taxon>Pentapetalae</taxon>
        <taxon>asterids</taxon>
        <taxon>campanulids</taxon>
        <taxon>Escalloniales</taxon>
        <taxon>Escalloniaceae</taxon>
        <taxon>Escallonia</taxon>
    </lineage>
</organism>
<reference evidence="2" key="1">
    <citation type="submission" date="2022-12" db="EMBL/GenBank/DDBJ databases">
        <title>Draft genome assemblies for two species of Escallonia (Escalloniales).</title>
        <authorList>
            <person name="Chanderbali A."/>
            <person name="Dervinis C."/>
            <person name="Anghel I."/>
            <person name="Soltis D."/>
            <person name="Soltis P."/>
            <person name="Zapata F."/>
        </authorList>
    </citation>
    <scope>NUCLEOTIDE SEQUENCE</scope>
    <source>
        <strain evidence="2">UCBG64.0493</strain>
        <tissue evidence="2">Leaf</tissue>
    </source>
</reference>
<dbReference type="InterPro" id="IPR043502">
    <property type="entry name" value="DNA/RNA_pol_sf"/>
</dbReference>
<accession>A0AA88XBI9</accession>
<dbReference type="Pfam" id="PF07727">
    <property type="entry name" value="RVT_2"/>
    <property type="match status" value="1"/>
</dbReference>
<feature type="domain" description="Reverse transcriptase Ty1/copia-type" evidence="1">
    <location>
        <begin position="1"/>
        <end position="162"/>
    </location>
</feature>
<dbReference type="SUPFAM" id="SSF56672">
    <property type="entry name" value="DNA/RNA polymerases"/>
    <property type="match status" value="1"/>
</dbReference>
<keyword evidence="3" id="KW-1185">Reference proteome</keyword>
<evidence type="ECO:0000313" key="3">
    <source>
        <dbReference type="Proteomes" id="UP001188597"/>
    </source>
</evidence>
<evidence type="ECO:0000313" key="2">
    <source>
        <dbReference type="EMBL" id="KAK3043642.1"/>
    </source>
</evidence>
<comment type="caution">
    <text evidence="2">The sequence shown here is derived from an EMBL/GenBank/DDBJ whole genome shotgun (WGS) entry which is preliminary data.</text>
</comment>
<proteinExistence type="predicted"/>
<gene>
    <name evidence="2" type="ORF">RJ639_000058</name>
</gene>
<evidence type="ECO:0000259" key="1">
    <source>
        <dbReference type="Pfam" id="PF07727"/>
    </source>
</evidence>
<dbReference type="AlphaFoldDB" id="A0AA88XBI9"/>
<name>A0AA88XBI9_9ASTE</name>
<dbReference type="EMBL" id="JAVXUP010000003">
    <property type="protein sequence ID" value="KAK3043642.1"/>
    <property type="molecule type" value="Genomic_DNA"/>
</dbReference>
<dbReference type="InterPro" id="IPR013103">
    <property type="entry name" value="RVT_2"/>
</dbReference>